<keyword evidence="1" id="KW-0479">Metal-binding</keyword>
<dbReference type="GO" id="GO:0008270">
    <property type="term" value="F:zinc ion binding"/>
    <property type="evidence" value="ECO:0007669"/>
    <property type="project" value="UniProtKB-KW"/>
</dbReference>
<gene>
    <name evidence="9" type="ORF">BSL78_21898</name>
</gene>
<dbReference type="AlphaFoldDB" id="A0A2G8JZW6"/>
<dbReference type="Gene3D" id="6.20.210.20">
    <property type="entry name" value="THAP domain"/>
    <property type="match status" value="1"/>
</dbReference>
<dbReference type="Pfam" id="PF21787">
    <property type="entry name" value="TNP-like_RNaseH_N"/>
    <property type="match status" value="1"/>
</dbReference>
<evidence type="ECO:0000256" key="6">
    <source>
        <dbReference type="SAM" id="Coils"/>
    </source>
</evidence>
<evidence type="ECO:0000256" key="2">
    <source>
        <dbReference type="ARBA" id="ARBA00022771"/>
    </source>
</evidence>
<protein>
    <recommendedName>
        <fullName evidence="8">THAP-type domain-containing protein</fullName>
    </recommendedName>
</protein>
<organism evidence="9 10">
    <name type="scientific">Stichopus japonicus</name>
    <name type="common">Sea cucumber</name>
    <dbReference type="NCBI Taxonomy" id="307972"/>
    <lineage>
        <taxon>Eukaryota</taxon>
        <taxon>Metazoa</taxon>
        <taxon>Echinodermata</taxon>
        <taxon>Eleutherozoa</taxon>
        <taxon>Echinozoa</taxon>
        <taxon>Holothuroidea</taxon>
        <taxon>Aspidochirotacea</taxon>
        <taxon>Aspidochirotida</taxon>
        <taxon>Stichopodidae</taxon>
        <taxon>Apostichopus</taxon>
    </lineage>
</organism>
<dbReference type="InterPro" id="IPR052224">
    <property type="entry name" value="THAP_domain_protein"/>
</dbReference>
<evidence type="ECO:0000256" key="5">
    <source>
        <dbReference type="PROSITE-ProRule" id="PRU00309"/>
    </source>
</evidence>
<reference evidence="9 10" key="1">
    <citation type="journal article" date="2017" name="PLoS Biol.">
        <title>The sea cucumber genome provides insights into morphological evolution and visceral regeneration.</title>
        <authorList>
            <person name="Zhang X."/>
            <person name="Sun L."/>
            <person name="Yuan J."/>
            <person name="Sun Y."/>
            <person name="Gao Y."/>
            <person name="Zhang L."/>
            <person name="Li S."/>
            <person name="Dai H."/>
            <person name="Hamel J.F."/>
            <person name="Liu C."/>
            <person name="Yu Y."/>
            <person name="Liu S."/>
            <person name="Lin W."/>
            <person name="Guo K."/>
            <person name="Jin S."/>
            <person name="Xu P."/>
            <person name="Storey K.B."/>
            <person name="Huan P."/>
            <person name="Zhang T."/>
            <person name="Zhou Y."/>
            <person name="Zhang J."/>
            <person name="Lin C."/>
            <person name="Li X."/>
            <person name="Xing L."/>
            <person name="Huo D."/>
            <person name="Sun M."/>
            <person name="Wang L."/>
            <person name="Mercier A."/>
            <person name="Li F."/>
            <person name="Yang H."/>
            <person name="Xiang J."/>
        </authorList>
    </citation>
    <scope>NUCLEOTIDE SEQUENCE [LARGE SCALE GENOMIC DNA]</scope>
    <source>
        <strain evidence="9">Shaxun</strain>
        <tissue evidence="9">Muscle</tissue>
    </source>
</reference>
<evidence type="ECO:0000256" key="7">
    <source>
        <dbReference type="SAM" id="MobiDB-lite"/>
    </source>
</evidence>
<evidence type="ECO:0000256" key="1">
    <source>
        <dbReference type="ARBA" id="ARBA00022723"/>
    </source>
</evidence>
<dbReference type="Proteomes" id="UP000230750">
    <property type="component" value="Unassembled WGS sequence"/>
</dbReference>
<evidence type="ECO:0000313" key="10">
    <source>
        <dbReference type="Proteomes" id="UP000230750"/>
    </source>
</evidence>
<evidence type="ECO:0000256" key="4">
    <source>
        <dbReference type="ARBA" id="ARBA00023125"/>
    </source>
</evidence>
<dbReference type="EMBL" id="MRZV01001036">
    <property type="protein sequence ID" value="PIK41259.1"/>
    <property type="molecule type" value="Genomic_DNA"/>
</dbReference>
<keyword evidence="4 5" id="KW-0238">DNA-binding</keyword>
<keyword evidence="2 5" id="KW-0863">Zinc-finger</keyword>
<dbReference type="SUPFAM" id="SSF57716">
    <property type="entry name" value="Glucocorticoid receptor-like (DNA-binding domain)"/>
    <property type="match status" value="1"/>
</dbReference>
<dbReference type="InterPro" id="IPR048365">
    <property type="entry name" value="TNP-like_RNaseH_N"/>
</dbReference>
<feature type="coiled-coil region" evidence="6">
    <location>
        <begin position="164"/>
        <end position="198"/>
    </location>
</feature>
<keyword evidence="10" id="KW-1185">Reference proteome</keyword>
<dbReference type="SMART" id="SM00692">
    <property type="entry name" value="DM3"/>
    <property type="match status" value="1"/>
</dbReference>
<feature type="compositionally biased region" description="Low complexity" evidence="7">
    <location>
        <begin position="142"/>
        <end position="151"/>
    </location>
</feature>
<keyword evidence="6" id="KW-0175">Coiled coil</keyword>
<comment type="caution">
    <text evidence="9">The sequence shown here is derived from an EMBL/GenBank/DDBJ whole genome shotgun (WGS) entry which is preliminary data.</text>
</comment>
<dbReference type="OrthoDB" id="7331812at2759"/>
<name>A0A2G8JZW6_STIJA</name>
<dbReference type="PANTHER" id="PTHR46927">
    <property type="entry name" value="AGAP005574-PA"/>
    <property type="match status" value="1"/>
</dbReference>
<dbReference type="PANTHER" id="PTHR46927:SF3">
    <property type="entry name" value="THAP-TYPE DOMAIN-CONTAINING PROTEIN"/>
    <property type="match status" value="1"/>
</dbReference>
<dbReference type="Pfam" id="PF05485">
    <property type="entry name" value="THAP"/>
    <property type="match status" value="1"/>
</dbReference>
<feature type="domain" description="THAP-type" evidence="8">
    <location>
        <begin position="1"/>
        <end position="79"/>
    </location>
</feature>
<proteinExistence type="predicted"/>
<feature type="region of interest" description="Disordered" evidence="7">
    <location>
        <begin position="84"/>
        <end position="163"/>
    </location>
</feature>
<evidence type="ECO:0000313" key="9">
    <source>
        <dbReference type="EMBL" id="PIK41259.1"/>
    </source>
</evidence>
<dbReference type="InterPro" id="IPR006612">
    <property type="entry name" value="THAP_Znf"/>
</dbReference>
<sequence length="317" mass="36420">MPGCSAWGCSNRPENGSKLFRFPTNLDRRKTWEAKVNRLHWKANSNHKLCDAHFSEDQFEQNRVDGKRKLKSTAIPTIFPHRRCKKVRKPPARRDAPLPVKHQKLADHDYALPISDLLDSPDLDEETPNEQSSDEDQLPASDQQDAVVQAQTDPPSTSTAQPYEVRLKKTVDNLRTRLRRVRKEKRELLKAKHRQRRKLCKSFSVDQLTSLGRSSTRGVRWGDATVKKALQLRFTCGASGYDLLLRQNLPYPSIRTLQRRMQNVAFRPGILSQVFEFLELKVSNMRPEERICSLTLDEMALSTSVEYDVSSGITRAK</sequence>
<evidence type="ECO:0000256" key="3">
    <source>
        <dbReference type="ARBA" id="ARBA00022833"/>
    </source>
</evidence>
<accession>A0A2G8JZW6</accession>
<feature type="compositionally biased region" description="Acidic residues" evidence="7">
    <location>
        <begin position="119"/>
        <end position="137"/>
    </location>
</feature>
<dbReference type="GO" id="GO:0003677">
    <property type="term" value="F:DNA binding"/>
    <property type="evidence" value="ECO:0007669"/>
    <property type="project" value="UniProtKB-UniRule"/>
</dbReference>
<dbReference type="PROSITE" id="PS50950">
    <property type="entry name" value="ZF_THAP"/>
    <property type="match status" value="1"/>
</dbReference>
<dbReference type="InterPro" id="IPR038441">
    <property type="entry name" value="THAP_Znf_sf"/>
</dbReference>
<dbReference type="SMART" id="SM00980">
    <property type="entry name" value="THAP"/>
    <property type="match status" value="1"/>
</dbReference>
<feature type="compositionally biased region" description="Polar residues" evidence="7">
    <location>
        <begin position="152"/>
        <end position="161"/>
    </location>
</feature>
<keyword evidence="3" id="KW-0862">Zinc</keyword>
<evidence type="ECO:0000259" key="8">
    <source>
        <dbReference type="PROSITE" id="PS50950"/>
    </source>
</evidence>